<proteinExistence type="predicted"/>
<dbReference type="SUPFAM" id="SSF48208">
    <property type="entry name" value="Six-hairpin glycosidases"/>
    <property type="match status" value="1"/>
</dbReference>
<dbReference type="EC" id="3.2.1.28" evidence="4"/>
<keyword evidence="2 4" id="KW-0326">Glycosidase</keyword>
<feature type="chain" id="PRO_5004576380" evidence="3">
    <location>
        <begin position="21"/>
        <end position="521"/>
    </location>
</feature>
<dbReference type="RefSeq" id="WP_021228825.1">
    <property type="nucleotide sequence ID" value="NZ_ATDP01000110.1"/>
</dbReference>
<dbReference type="PRINTS" id="PR00744">
    <property type="entry name" value="GLHYDRLASE37"/>
</dbReference>
<sequence length="521" mass="57606">MRRPVRFTVALAALLCMAQAAPPPSPQQIYGPLFEAVQGGRVFKDGKTFVDAVPKGDPAAIVEAYRRERPEGSALRQFVLRHFSVPGEEGERPAPSLRDHIRGLWPPLTRPALDPPAGSSALSLPAPYVVPGGRFREIYYWDSYFTMLGLKVDGQQSLIDSMLTDFESLIARYGFIPNGTRTYYLGRSQPPFLSLMVDLASNPNDPRHFAALRAEHAFWMRGSDRAIRAGAALRVVRMPDGALLNRYWDDRPGPRDESWAEDVATARESNRAKGDVYRDLRAGAESGWDFSSRWLADSKRLATIRTTHIVPVDLNSLLWRLERAIADRCATAGDAGCAREFHQLAARRKAAIDRWLWQADAGHYADWDMDSHGPTPILSAATLFPLFVGLSSKAQADAVAWITRDQLVGEGGLRTTRLATGQQWDSPNGWAPLQWVAIDGLARTGHLPLARDIARRWISTVAAAFRQSGKMLEKYDVEERKPGGGGEYPLQDGFGWTNGVTAALIDRWPDLDPDAPVAAGE</sequence>
<evidence type="ECO:0000313" key="5">
    <source>
        <dbReference type="Proteomes" id="UP000015531"/>
    </source>
</evidence>
<reference evidence="4 5" key="1">
    <citation type="journal article" date="2013" name="Genome Announc.">
        <title>Draft Genome Sequence of Sphingobium lactosutens Strain DS20T, Isolated from a Hexachlorocyclohexane Dumpsite.</title>
        <authorList>
            <person name="Kumar R."/>
            <person name="Dwivedi V."/>
            <person name="Negi V."/>
            <person name="Khurana J.P."/>
            <person name="Lal R."/>
        </authorList>
    </citation>
    <scope>NUCLEOTIDE SEQUENCE [LARGE SCALE GENOMIC DNA]</scope>
    <source>
        <strain evidence="4 5">DS20</strain>
    </source>
</reference>
<gene>
    <name evidence="4" type="primary">treF</name>
    <name evidence="4" type="ORF">RLDS_27000</name>
</gene>
<dbReference type="PANTHER" id="PTHR23403">
    <property type="entry name" value="TREHALASE"/>
    <property type="match status" value="1"/>
</dbReference>
<accession>T0HET4</accession>
<dbReference type="PATRIC" id="fig|1331060.3.peg.5252"/>
<evidence type="ECO:0000256" key="3">
    <source>
        <dbReference type="SAM" id="SignalP"/>
    </source>
</evidence>
<dbReference type="EMBL" id="ATDP01000110">
    <property type="protein sequence ID" value="EQB10633.1"/>
    <property type="molecule type" value="Genomic_DNA"/>
</dbReference>
<dbReference type="eggNOG" id="COG1626">
    <property type="taxonomic scope" value="Bacteria"/>
</dbReference>
<dbReference type="NCBIfam" id="NF009773">
    <property type="entry name" value="PRK13270.1"/>
    <property type="match status" value="1"/>
</dbReference>
<dbReference type="AlphaFoldDB" id="T0HET4"/>
<dbReference type="InterPro" id="IPR008928">
    <property type="entry name" value="6-hairpin_glycosidase_sf"/>
</dbReference>
<dbReference type="Proteomes" id="UP000015531">
    <property type="component" value="Unassembled WGS sequence"/>
</dbReference>
<keyword evidence="5" id="KW-1185">Reference proteome</keyword>
<dbReference type="PANTHER" id="PTHR23403:SF1">
    <property type="entry name" value="TREHALASE"/>
    <property type="match status" value="1"/>
</dbReference>
<keyword evidence="1 4" id="KW-0378">Hydrolase</keyword>
<dbReference type="Pfam" id="PF01204">
    <property type="entry name" value="Trehalase"/>
    <property type="match status" value="1"/>
</dbReference>
<protein>
    <submittedName>
        <fullName evidence="4">Trehalase</fullName>
        <ecNumber evidence="4">3.2.1.28</ecNumber>
    </submittedName>
</protein>
<evidence type="ECO:0000313" key="4">
    <source>
        <dbReference type="EMBL" id="EQB10633.1"/>
    </source>
</evidence>
<dbReference type="PROSITE" id="PS00928">
    <property type="entry name" value="TREHALASE_2"/>
    <property type="match status" value="1"/>
</dbReference>
<dbReference type="InterPro" id="IPR018232">
    <property type="entry name" value="Glyco_hydro_37_CS"/>
</dbReference>
<dbReference type="NCBIfam" id="NF009774">
    <property type="entry name" value="PRK13271.1"/>
    <property type="match status" value="1"/>
</dbReference>
<organism evidence="4 5">
    <name type="scientific">Sphingobium lactosutens DS20</name>
    <dbReference type="NCBI Taxonomy" id="1331060"/>
    <lineage>
        <taxon>Bacteria</taxon>
        <taxon>Pseudomonadati</taxon>
        <taxon>Pseudomonadota</taxon>
        <taxon>Alphaproteobacteria</taxon>
        <taxon>Sphingomonadales</taxon>
        <taxon>Sphingomonadaceae</taxon>
        <taxon>Sphingobium</taxon>
    </lineage>
</organism>
<keyword evidence="3" id="KW-0732">Signal</keyword>
<dbReference type="InterPro" id="IPR012341">
    <property type="entry name" value="6hp_glycosidase-like_sf"/>
</dbReference>
<evidence type="ECO:0000256" key="1">
    <source>
        <dbReference type="ARBA" id="ARBA00022801"/>
    </source>
</evidence>
<evidence type="ECO:0000256" key="2">
    <source>
        <dbReference type="ARBA" id="ARBA00023295"/>
    </source>
</evidence>
<name>T0HET4_9SPHN</name>
<dbReference type="GO" id="GO:0004555">
    <property type="term" value="F:alpha,alpha-trehalase activity"/>
    <property type="evidence" value="ECO:0007669"/>
    <property type="project" value="UniProtKB-EC"/>
</dbReference>
<dbReference type="OrthoDB" id="106887at2"/>
<dbReference type="InterPro" id="IPR001661">
    <property type="entry name" value="Glyco_hydro_37"/>
</dbReference>
<comment type="caution">
    <text evidence="4">The sequence shown here is derived from an EMBL/GenBank/DDBJ whole genome shotgun (WGS) entry which is preliminary data.</text>
</comment>
<dbReference type="GO" id="GO:0005993">
    <property type="term" value="P:trehalose catabolic process"/>
    <property type="evidence" value="ECO:0007669"/>
    <property type="project" value="TreeGrafter"/>
</dbReference>
<feature type="signal peptide" evidence="3">
    <location>
        <begin position="1"/>
        <end position="20"/>
    </location>
</feature>
<dbReference type="Gene3D" id="1.50.10.10">
    <property type="match status" value="1"/>
</dbReference>
<dbReference type="PROSITE" id="PS00927">
    <property type="entry name" value="TREHALASE_1"/>
    <property type="match status" value="1"/>
</dbReference>